<evidence type="ECO:0000313" key="4">
    <source>
        <dbReference type="Proteomes" id="UP000553632"/>
    </source>
</evidence>
<organism evidence="3 4">
    <name type="scientific">Perkinsus olseni</name>
    <name type="common">Perkinsus atlanticus</name>
    <dbReference type="NCBI Taxonomy" id="32597"/>
    <lineage>
        <taxon>Eukaryota</taxon>
        <taxon>Sar</taxon>
        <taxon>Alveolata</taxon>
        <taxon>Perkinsozoa</taxon>
        <taxon>Perkinsea</taxon>
        <taxon>Perkinsida</taxon>
        <taxon>Perkinsidae</taxon>
        <taxon>Perkinsus</taxon>
    </lineage>
</organism>
<dbReference type="OMA" id="MPCDQDL"/>
<dbReference type="Proteomes" id="UP000553632">
    <property type="component" value="Unassembled WGS sequence"/>
</dbReference>
<protein>
    <submittedName>
        <fullName evidence="3">Uncharacterized protein</fullName>
    </submittedName>
</protein>
<evidence type="ECO:0000313" key="3">
    <source>
        <dbReference type="EMBL" id="KAF4711693.1"/>
    </source>
</evidence>
<evidence type="ECO:0000313" key="2">
    <source>
        <dbReference type="EMBL" id="KAF4701832.1"/>
    </source>
</evidence>
<feature type="region of interest" description="Disordered" evidence="1">
    <location>
        <begin position="117"/>
        <end position="140"/>
    </location>
</feature>
<sequence>MRRSRLTETIPDSLGFHPTYLHLPSSGKVPTRIAGVADRPRSGSDVSLRWMSACHPCRLDEPDDLEKIDSDAAVSPSTVASVTVSPPPFYRASGKTVTFGDQVLVRFYECHGLDRQTLEGEEKRPSPRLDEAAYSGSHPAGVVLDTDTVVKSFDGHSSRVVQAGGAASQFTDLGELRQLAISMGERPRPSVRNRSRTCATDLISFMLEEDSRPRYRRGGGRRRFYSEGDGCYSDEDDDNEEALLARMEAMPCDQDLL</sequence>
<keyword evidence="4" id="KW-1185">Reference proteome</keyword>
<evidence type="ECO:0000256" key="1">
    <source>
        <dbReference type="SAM" id="MobiDB-lite"/>
    </source>
</evidence>
<dbReference type="AlphaFoldDB" id="A0A7J6QTR3"/>
<dbReference type="Proteomes" id="UP000574390">
    <property type="component" value="Unassembled WGS sequence"/>
</dbReference>
<dbReference type="EMBL" id="JABANO010030546">
    <property type="protein sequence ID" value="KAF4711693.1"/>
    <property type="molecule type" value="Genomic_DNA"/>
</dbReference>
<dbReference type="EMBL" id="JABANM010033106">
    <property type="protein sequence ID" value="KAF4701832.1"/>
    <property type="molecule type" value="Genomic_DNA"/>
</dbReference>
<evidence type="ECO:0000313" key="5">
    <source>
        <dbReference type="Proteomes" id="UP000574390"/>
    </source>
</evidence>
<gene>
    <name evidence="2" type="ORF">FOZ62_009593</name>
    <name evidence="3" type="ORF">FOZ63_009534</name>
</gene>
<name>A0A7J6QTR3_PEROL</name>
<feature type="compositionally biased region" description="Basic and acidic residues" evidence="1">
    <location>
        <begin position="117"/>
        <end position="131"/>
    </location>
</feature>
<comment type="caution">
    <text evidence="3">The sequence shown here is derived from an EMBL/GenBank/DDBJ whole genome shotgun (WGS) entry which is preliminary data.</text>
</comment>
<reference evidence="4 5" key="1">
    <citation type="submission" date="2020-04" db="EMBL/GenBank/DDBJ databases">
        <title>Perkinsus olseni comparative genomics.</title>
        <authorList>
            <person name="Bogema D.R."/>
        </authorList>
    </citation>
    <scope>NUCLEOTIDE SEQUENCE [LARGE SCALE GENOMIC DNA]</scope>
    <source>
        <strain evidence="2">ATCC PRA-205</strain>
        <strain evidence="3 4">ATCC PRA-207</strain>
    </source>
</reference>
<proteinExistence type="predicted"/>
<accession>A0A7J6QTR3</accession>